<evidence type="ECO:0000256" key="3">
    <source>
        <dbReference type="ARBA" id="ARBA00025596"/>
    </source>
</evidence>
<keyword evidence="2 4" id="KW-0143">Chaperone</keyword>
<dbReference type="NCBIfam" id="TIGR00714">
    <property type="entry name" value="hscB"/>
    <property type="match status" value="1"/>
</dbReference>
<reference evidence="6 7" key="1">
    <citation type="submission" date="2011-11" db="EMBL/GenBank/DDBJ databases">
        <title>Improved High-Quality Draft sequence of Beggiatoa alba B18lD.</title>
        <authorList>
            <consortium name="US DOE Joint Genome Institute"/>
            <person name="Lucas S."/>
            <person name="Han J."/>
            <person name="Lapidus A."/>
            <person name="Cheng J.-F."/>
            <person name="Goodwin L."/>
            <person name="Pitluck S."/>
            <person name="Peters L."/>
            <person name="Mikhailova N."/>
            <person name="Held B."/>
            <person name="Detter J.C."/>
            <person name="Han C."/>
            <person name="Tapia R."/>
            <person name="Land M."/>
            <person name="Hauser L."/>
            <person name="Kyrpides N."/>
            <person name="Ivanova N."/>
            <person name="Pagani I."/>
            <person name="Samuel K."/>
            <person name="Teske A."/>
            <person name="Mueller J."/>
            <person name="Woyke T."/>
        </authorList>
    </citation>
    <scope>NUCLEOTIDE SEQUENCE [LARGE SCALE GENOMIC DNA]</scope>
    <source>
        <strain evidence="6 7">B18LD</strain>
    </source>
</reference>
<dbReference type="HAMAP" id="MF_00682">
    <property type="entry name" value="HscB"/>
    <property type="match status" value="1"/>
</dbReference>
<accession>I3CI48</accession>
<dbReference type="PANTHER" id="PTHR14021">
    <property type="entry name" value="IRON-SULFUR CLUSTER CO-CHAPERONE PROTEIN HSCB"/>
    <property type="match status" value="1"/>
</dbReference>
<dbReference type="CDD" id="cd06257">
    <property type="entry name" value="DnaJ"/>
    <property type="match status" value="1"/>
</dbReference>
<dbReference type="SUPFAM" id="SSF46565">
    <property type="entry name" value="Chaperone J-domain"/>
    <property type="match status" value="1"/>
</dbReference>
<evidence type="ECO:0000313" key="6">
    <source>
        <dbReference type="EMBL" id="EIJ43291.1"/>
    </source>
</evidence>
<dbReference type="SUPFAM" id="SSF47144">
    <property type="entry name" value="HSC20 (HSCB), C-terminal oligomerisation domain"/>
    <property type="match status" value="1"/>
</dbReference>
<gene>
    <name evidence="4" type="primary">hscB</name>
    <name evidence="6" type="ORF">BegalDRAFT_2440</name>
</gene>
<dbReference type="GO" id="GO:0051259">
    <property type="term" value="P:protein complex oligomerization"/>
    <property type="evidence" value="ECO:0007669"/>
    <property type="project" value="InterPro"/>
</dbReference>
<dbReference type="HOGENOM" id="CLU_068529_2_0_6"/>
<dbReference type="GO" id="GO:1990230">
    <property type="term" value="C:iron-sulfur cluster transfer complex"/>
    <property type="evidence" value="ECO:0007669"/>
    <property type="project" value="TreeGrafter"/>
</dbReference>
<feature type="domain" description="J" evidence="5">
    <location>
        <begin position="5"/>
        <end position="77"/>
    </location>
</feature>
<dbReference type="InterPro" id="IPR009073">
    <property type="entry name" value="HscB_oligo_C"/>
</dbReference>
<dbReference type="OrthoDB" id="287587at2"/>
<dbReference type="PROSITE" id="PS50076">
    <property type="entry name" value="DNAJ_2"/>
    <property type="match status" value="1"/>
</dbReference>
<dbReference type="AlphaFoldDB" id="I3CI48"/>
<dbReference type="Proteomes" id="UP000005744">
    <property type="component" value="Unassembled WGS sequence"/>
</dbReference>
<comment type="function">
    <text evidence="3 4">Co-chaperone involved in the maturation of iron-sulfur cluster-containing proteins. Seems to help targeting proteins to be folded toward HscA.</text>
</comment>
<evidence type="ECO:0000256" key="2">
    <source>
        <dbReference type="ARBA" id="ARBA00023186"/>
    </source>
</evidence>
<comment type="subunit">
    <text evidence="4">Interacts with HscA and stimulates its ATPase activity.</text>
</comment>
<dbReference type="PANTHER" id="PTHR14021:SF15">
    <property type="entry name" value="IRON-SULFUR CLUSTER CO-CHAPERONE PROTEIN HSCB"/>
    <property type="match status" value="1"/>
</dbReference>
<dbReference type="Pfam" id="PF00226">
    <property type="entry name" value="DnaJ"/>
    <property type="match status" value="1"/>
</dbReference>
<dbReference type="InterPro" id="IPR036869">
    <property type="entry name" value="J_dom_sf"/>
</dbReference>
<evidence type="ECO:0000313" key="7">
    <source>
        <dbReference type="Proteomes" id="UP000005744"/>
    </source>
</evidence>
<evidence type="ECO:0000259" key="5">
    <source>
        <dbReference type="PROSITE" id="PS50076"/>
    </source>
</evidence>
<organism evidence="6 7">
    <name type="scientific">Beggiatoa alba B18LD</name>
    <dbReference type="NCBI Taxonomy" id="395493"/>
    <lineage>
        <taxon>Bacteria</taxon>
        <taxon>Pseudomonadati</taxon>
        <taxon>Pseudomonadota</taxon>
        <taxon>Gammaproteobacteria</taxon>
        <taxon>Thiotrichales</taxon>
        <taxon>Thiotrichaceae</taxon>
        <taxon>Beggiatoa</taxon>
    </lineage>
</organism>
<keyword evidence="7" id="KW-1185">Reference proteome</keyword>
<evidence type="ECO:0000256" key="1">
    <source>
        <dbReference type="ARBA" id="ARBA00010476"/>
    </source>
</evidence>
<dbReference type="EMBL" id="JH600070">
    <property type="protein sequence ID" value="EIJ43291.1"/>
    <property type="molecule type" value="Genomic_DNA"/>
</dbReference>
<dbReference type="Gene3D" id="1.20.1280.20">
    <property type="entry name" value="HscB, C-terminal domain"/>
    <property type="match status" value="1"/>
</dbReference>
<dbReference type="InterPro" id="IPR001623">
    <property type="entry name" value="DnaJ_domain"/>
</dbReference>
<sequence length="173" mass="20085">MTNPNYFELFGLPTSFTIDNDALATRYRDLQKMVHPDKFADAPERERRLAMEKATLINSAFQTLKQPIHRAQYLLELQGIALNNENDTFMDGQFLMAQMELRETLAEIKTQADPLTALSKFLATLQQQTQQLLDKLNQHCTKADWHAARNSVRQLQFFNRLQEEAIQLEETLL</sequence>
<dbReference type="Pfam" id="PF07743">
    <property type="entry name" value="HSCB_C"/>
    <property type="match status" value="1"/>
</dbReference>
<dbReference type="eggNOG" id="COG1076">
    <property type="taxonomic scope" value="Bacteria"/>
</dbReference>
<dbReference type="SMART" id="SM00271">
    <property type="entry name" value="DnaJ"/>
    <property type="match status" value="1"/>
</dbReference>
<dbReference type="STRING" id="395493.BegalDRAFT_2440"/>
<dbReference type="InterPro" id="IPR004640">
    <property type="entry name" value="HscB"/>
</dbReference>
<evidence type="ECO:0000256" key="4">
    <source>
        <dbReference type="HAMAP-Rule" id="MF_00682"/>
    </source>
</evidence>
<dbReference type="Gene3D" id="1.10.287.110">
    <property type="entry name" value="DnaJ domain"/>
    <property type="match status" value="1"/>
</dbReference>
<dbReference type="GO" id="GO:0001671">
    <property type="term" value="F:ATPase activator activity"/>
    <property type="evidence" value="ECO:0007669"/>
    <property type="project" value="InterPro"/>
</dbReference>
<comment type="similarity">
    <text evidence="1 4">Belongs to the HscB family.</text>
</comment>
<name>I3CI48_9GAMM</name>
<dbReference type="GO" id="GO:0044571">
    <property type="term" value="P:[2Fe-2S] cluster assembly"/>
    <property type="evidence" value="ECO:0007669"/>
    <property type="project" value="InterPro"/>
</dbReference>
<protein>
    <recommendedName>
        <fullName evidence="4">Co-chaperone protein HscB homolog</fullName>
    </recommendedName>
</protein>
<dbReference type="GO" id="GO:0006457">
    <property type="term" value="P:protein folding"/>
    <property type="evidence" value="ECO:0007669"/>
    <property type="project" value="UniProtKB-UniRule"/>
</dbReference>
<dbReference type="GO" id="GO:0051087">
    <property type="term" value="F:protein-folding chaperone binding"/>
    <property type="evidence" value="ECO:0007669"/>
    <property type="project" value="InterPro"/>
</dbReference>
<dbReference type="RefSeq" id="WP_002690359.1">
    <property type="nucleotide sequence ID" value="NZ_JH600070.1"/>
</dbReference>
<dbReference type="InterPro" id="IPR036386">
    <property type="entry name" value="HscB_C_sf"/>
</dbReference>
<dbReference type="NCBIfam" id="NF003449">
    <property type="entry name" value="PRK05014.1"/>
    <property type="match status" value="1"/>
</dbReference>
<proteinExistence type="inferred from homology"/>